<feature type="domain" description="Carboxyltransferase" evidence="4">
    <location>
        <begin position="23"/>
        <end position="277"/>
    </location>
</feature>
<keyword evidence="2 5" id="KW-0378">Hydrolase</keyword>
<name>A0A2I7SDQ3_9FLAO</name>
<dbReference type="GO" id="GO:0005524">
    <property type="term" value="F:ATP binding"/>
    <property type="evidence" value="ECO:0007669"/>
    <property type="project" value="UniProtKB-KW"/>
</dbReference>
<keyword evidence="1" id="KW-0547">Nucleotide-binding</keyword>
<evidence type="ECO:0000256" key="2">
    <source>
        <dbReference type="ARBA" id="ARBA00022801"/>
    </source>
</evidence>
<gene>
    <name evidence="5" type="ORF">C1A40_00340</name>
</gene>
<dbReference type="KEGG" id="taj:C1A40_00340"/>
<dbReference type="GO" id="GO:0016787">
    <property type="term" value="F:hydrolase activity"/>
    <property type="evidence" value="ECO:0007669"/>
    <property type="project" value="UniProtKB-KW"/>
</dbReference>
<evidence type="ECO:0000259" key="4">
    <source>
        <dbReference type="SMART" id="SM00797"/>
    </source>
</evidence>
<dbReference type="PANTHER" id="PTHR43309">
    <property type="entry name" value="5-OXOPROLINASE SUBUNIT C"/>
    <property type="match status" value="1"/>
</dbReference>
<dbReference type="Proteomes" id="UP000236592">
    <property type="component" value="Chromosome"/>
</dbReference>
<dbReference type="PANTHER" id="PTHR43309:SF3">
    <property type="entry name" value="5-OXOPROLINASE SUBUNIT C"/>
    <property type="match status" value="1"/>
</dbReference>
<keyword evidence="6" id="KW-1185">Reference proteome</keyword>
<keyword evidence="3" id="KW-0067">ATP-binding</keyword>
<dbReference type="EMBL" id="CP025938">
    <property type="protein sequence ID" value="AUS04025.1"/>
    <property type="molecule type" value="Genomic_DNA"/>
</dbReference>
<dbReference type="Pfam" id="PF02626">
    <property type="entry name" value="CT_A_B"/>
    <property type="match status" value="1"/>
</dbReference>
<evidence type="ECO:0000256" key="3">
    <source>
        <dbReference type="ARBA" id="ARBA00022840"/>
    </source>
</evidence>
<dbReference type="InterPro" id="IPR029000">
    <property type="entry name" value="Cyclophilin-like_dom_sf"/>
</dbReference>
<proteinExistence type="predicted"/>
<dbReference type="OrthoDB" id="9782422at2"/>
<accession>A0A2I7SDQ3</accession>
<evidence type="ECO:0000313" key="6">
    <source>
        <dbReference type="Proteomes" id="UP000236592"/>
    </source>
</evidence>
<evidence type="ECO:0000256" key="1">
    <source>
        <dbReference type="ARBA" id="ARBA00022741"/>
    </source>
</evidence>
<protein>
    <submittedName>
        <fullName evidence="5">Allophanate hydrolase</fullName>
    </submittedName>
</protein>
<dbReference type="InterPro" id="IPR003778">
    <property type="entry name" value="CT_A_B"/>
</dbReference>
<evidence type="ECO:0000313" key="5">
    <source>
        <dbReference type="EMBL" id="AUS04025.1"/>
    </source>
</evidence>
<sequence length="280" mass="30828">MIKVLNSGLYSSIQDLGRYGVHEYGVPYSGAMDKQAMLMANTILANAEDSAVLEMTMLGAKLEFQCDTFICISGADMRAKLNGTRIANYKMIPIKASNVLSFSSANGGIRTYLAVTGGFQSEIVMRSRSMYQGITQSHVIRNNDLLSIEPHSGQCHPKNARLKINKDDFLHGQLGVFKGPEFNLLSEAQQKLLIGKPFTISKNNNRMAYQLEEPFANKLDSIITSPVLPGTVQLTPSGEMIILMRDCQTTGGYPRVLQLKPTSLNSLAQKYAGQEVIFCF</sequence>
<reference evidence="6" key="1">
    <citation type="submission" date="2018-01" db="EMBL/GenBank/DDBJ databases">
        <title>Complete genome of Tamlana sp. UJ94.</title>
        <authorList>
            <person name="Jung J."/>
            <person name="Chung D."/>
            <person name="Bae S.S."/>
            <person name="Baek K."/>
        </authorList>
    </citation>
    <scope>NUCLEOTIDE SEQUENCE [LARGE SCALE GENOMIC DNA]</scope>
    <source>
        <strain evidence="6">UJ94</strain>
    </source>
</reference>
<dbReference type="Gene3D" id="2.40.100.10">
    <property type="entry name" value="Cyclophilin-like"/>
    <property type="match status" value="1"/>
</dbReference>
<dbReference type="InterPro" id="IPR052708">
    <property type="entry name" value="PxpC"/>
</dbReference>
<organism evidence="5 6">
    <name type="scientific">Pseudotamlana carrageenivorans</name>
    <dbReference type="NCBI Taxonomy" id="2069432"/>
    <lineage>
        <taxon>Bacteria</taxon>
        <taxon>Pseudomonadati</taxon>
        <taxon>Bacteroidota</taxon>
        <taxon>Flavobacteriia</taxon>
        <taxon>Flavobacteriales</taxon>
        <taxon>Flavobacteriaceae</taxon>
        <taxon>Pseudotamlana</taxon>
    </lineage>
</organism>
<dbReference type="RefSeq" id="WP_102994149.1">
    <property type="nucleotide sequence ID" value="NZ_CP025938.1"/>
</dbReference>
<dbReference type="SMART" id="SM00797">
    <property type="entry name" value="AHS2"/>
    <property type="match status" value="1"/>
</dbReference>
<dbReference type="AlphaFoldDB" id="A0A2I7SDQ3"/>